<organism evidence="2 3">
    <name type="scientific">Panagrellus redivivus</name>
    <name type="common">Microworm</name>
    <dbReference type="NCBI Taxonomy" id="6233"/>
    <lineage>
        <taxon>Eukaryota</taxon>
        <taxon>Metazoa</taxon>
        <taxon>Ecdysozoa</taxon>
        <taxon>Nematoda</taxon>
        <taxon>Chromadorea</taxon>
        <taxon>Rhabditida</taxon>
        <taxon>Tylenchina</taxon>
        <taxon>Panagrolaimomorpha</taxon>
        <taxon>Panagrolaimoidea</taxon>
        <taxon>Panagrolaimidae</taxon>
        <taxon>Panagrellus</taxon>
    </lineage>
</organism>
<dbReference type="InterPro" id="IPR008974">
    <property type="entry name" value="TRAF-like"/>
</dbReference>
<dbReference type="InterPro" id="IPR002083">
    <property type="entry name" value="MATH/TRAF_dom"/>
</dbReference>
<dbReference type="AlphaFoldDB" id="A0A7E4V4N0"/>
<dbReference type="GO" id="GO:0030163">
    <property type="term" value="P:protein catabolic process"/>
    <property type="evidence" value="ECO:0007669"/>
    <property type="project" value="UniProtKB-ARBA"/>
</dbReference>
<dbReference type="SUPFAM" id="SSF49599">
    <property type="entry name" value="TRAF domain-like"/>
    <property type="match status" value="1"/>
</dbReference>
<dbReference type="PANTHER" id="PTHR24413">
    <property type="entry name" value="SPECKLE-TYPE POZ PROTEIN"/>
    <property type="match status" value="1"/>
</dbReference>
<proteinExistence type="predicted"/>
<keyword evidence="2" id="KW-1185">Reference proteome</keyword>
<dbReference type="CDD" id="cd14733">
    <property type="entry name" value="BACK"/>
    <property type="match status" value="1"/>
</dbReference>
<feature type="domain" description="BTB" evidence="1">
    <location>
        <begin position="151"/>
        <end position="218"/>
    </location>
</feature>
<dbReference type="CDD" id="cd00121">
    <property type="entry name" value="MATH"/>
    <property type="match status" value="1"/>
</dbReference>
<dbReference type="SMART" id="SM00225">
    <property type="entry name" value="BTB"/>
    <property type="match status" value="1"/>
</dbReference>
<dbReference type="SUPFAM" id="SSF54695">
    <property type="entry name" value="POZ domain"/>
    <property type="match status" value="1"/>
</dbReference>
<name>A0A7E4V4N0_PANRE</name>
<accession>A0A7E4V4N0</accession>
<dbReference type="Pfam" id="PF00651">
    <property type="entry name" value="BTB"/>
    <property type="match status" value="1"/>
</dbReference>
<dbReference type="CDD" id="cd18186">
    <property type="entry name" value="BTB_POZ_ZBTB_KLHL-like"/>
    <property type="match status" value="1"/>
</dbReference>
<dbReference type="Gene3D" id="2.60.210.10">
    <property type="entry name" value="Apoptosis, Tumor Necrosis Factor Receptor Associated Protein 2, Chain A"/>
    <property type="match status" value="1"/>
</dbReference>
<dbReference type="InterPro" id="IPR011333">
    <property type="entry name" value="SKP1/BTB/POZ_sf"/>
</dbReference>
<dbReference type="WBParaSite" id="Pan_g16555.t1">
    <property type="protein sequence ID" value="Pan_g16555.t1"/>
    <property type="gene ID" value="Pan_g16555"/>
</dbReference>
<dbReference type="Gene3D" id="3.30.710.10">
    <property type="entry name" value="Potassium Channel Kv1.1, Chain A"/>
    <property type="match status" value="2"/>
</dbReference>
<evidence type="ECO:0000313" key="3">
    <source>
        <dbReference type="WBParaSite" id="Pan_g16555.t1"/>
    </source>
</evidence>
<protein>
    <submittedName>
        <fullName evidence="3">BTB domain-containing protein</fullName>
    </submittedName>
</protein>
<evidence type="ECO:0000313" key="2">
    <source>
        <dbReference type="Proteomes" id="UP000492821"/>
    </source>
</evidence>
<dbReference type="Proteomes" id="UP000492821">
    <property type="component" value="Unassembled WGS sequence"/>
</dbReference>
<evidence type="ECO:0000259" key="1">
    <source>
        <dbReference type="PROSITE" id="PS50097"/>
    </source>
</evidence>
<dbReference type="InterPro" id="IPR000210">
    <property type="entry name" value="BTB/POZ_dom"/>
</dbReference>
<sequence>MTAIKDVLTVKDSDTFTLNEADLTGKKQSEFLYTTKRDIPRSDGLQWWSAWCPAGDRDTAKGYVSVFLHVNKPAKTKYTFTVDGSLISYTTTYEFLDSEGFGWSQFASHKKLRPLFRDGKLNITCSVEFDVKVPFTSFVPHVFQLFDHIPTDMELIVGSERMPCHKNFISMISPVFHAMFSHDTAESNSSQVEITDFDYETVKAAVDLCYGRQLENPSIDTIVAILRFADKYIITAVTNGFERLPLANLSVETFCTVAHYAYDCNKDALLAECSKFFKNHQAEIKETEKFVKLPLAFVVDVIKAAFDLKTDFDVLRHAHKNGIAFVVEHLEQQYLTRITVKNFCTVVDYAWECSRDELKNRCAKFFNDNTMEVMNLKDFHNLPAETVRQVLEVSYTLKHGTN</sequence>
<dbReference type="PROSITE" id="PS50097">
    <property type="entry name" value="BTB"/>
    <property type="match status" value="1"/>
</dbReference>
<reference evidence="2" key="1">
    <citation type="journal article" date="2013" name="Genetics">
        <title>The draft genome and transcriptome of Panagrellus redivivus are shaped by the harsh demands of a free-living lifestyle.</title>
        <authorList>
            <person name="Srinivasan J."/>
            <person name="Dillman A.R."/>
            <person name="Macchietto M.G."/>
            <person name="Heikkinen L."/>
            <person name="Lakso M."/>
            <person name="Fracchia K.M."/>
            <person name="Antoshechkin I."/>
            <person name="Mortazavi A."/>
            <person name="Wong G."/>
            <person name="Sternberg P.W."/>
        </authorList>
    </citation>
    <scope>NUCLEOTIDE SEQUENCE [LARGE SCALE GENOMIC DNA]</scope>
    <source>
        <strain evidence="2">MT8872</strain>
    </source>
</reference>
<reference evidence="3" key="2">
    <citation type="submission" date="2020-10" db="UniProtKB">
        <authorList>
            <consortium name="WormBaseParasite"/>
        </authorList>
    </citation>
    <scope>IDENTIFICATION</scope>
</reference>